<feature type="region of interest" description="Disordered" evidence="1">
    <location>
        <begin position="225"/>
        <end position="253"/>
    </location>
</feature>
<accession>A0A418WDQ4</accession>
<evidence type="ECO:0000256" key="1">
    <source>
        <dbReference type="SAM" id="MobiDB-lite"/>
    </source>
</evidence>
<name>A0A418WDQ4_9PROT</name>
<organism evidence="2 3">
    <name type="scientific">Oleomonas cavernae</name>
    <dbReference type="NCBI Taxonomy" id="2320859"/>
    <lineage>
        <taxon>Bacteria</taxon>
        <taxon>Pseudomonadati</taxon>
        <taxon>Pseudomonadota</taxon>
        <taxon>Alphaproteobacteria</taxon>
        <taxon>Acetobacterales</taxon>
        <taxon>Acetobacteraceae</taxon>
        <taxon>Oleomonas</taxon>
    </lineage>
</organism>
<evidence type="ECO:0000313" key="2">
    <source>
        <dbReference type="EMBL" id="RJF88130.1"/>
    </source>
</evidence>
<gene>
    <name evidence="2" type="ORF">D3874_14805</name>
</gene>
<dbReference type="Proteomes" id="UP000284605">
    <property type="component" value="Unassembled WGS sequence"/>
</dbReference>
<keyword evidence="3" id="KW-1185">Reference proteome</keyword>
<evidence type="ECO:0000313" key="3">
    <source>
        <dbReference type="Proteomes" id="UP000284605"/>
    </source>
</evidence>
<dbReference type="AlphaFoldDB" id="A0A418WDQ4"/>
<dbReference type="EMBL" id="QYUK01000011">
    <property type="protein sequence ID" value="RJF88130.1"/>
    <property type="molecule type" value="Genomic_DNA"/>
</dbReference>
<protein>
    <submittedName>
        <fullName evidence="2">Uncharacterized protein</fullName>
    </submittedName>
</protein>
<comment type="caution">
    <text evidence="2">The sequence shown here is derived from an EMBL/GenBank/DDBJ whole genome shotgun (WGS) entry which is preliminary data.</text>
</comment>
<reference evidence="2 3" key="1">
    <citation type="submission" date="2018-09" db="EMBL/GenBank/DDBJ databases">
        <authorList>
            <person name="Zhu H."/>
        </authorList>
    </citation>
    <scope>NUCLEOTIDE SEQUENCE [LARGE SCALE GENOMIC DNA]</scope>
    <source>
        <strain evidence="2 3">K1W22B-8</strain>
    </source>
</reference>
<proteinExistence type="predicted"/>
<sequence length="287" mass="30008">MDCVARGLAVAADQYTSDVTATPLERNEHFIKWQIQASKSLVIGQDALLDSADTLRRGSGLLDIPILGLAIGSLATVAFGGEGAVPLALASGAGFLTGARTYLGPLERAAIYEGAAKRFQCAEVTTGGIANFARGSDIDAEIQQAEYLMADLKRLDSNPAADAKLLKTATSQLETALAAGRDVVFRLDQAPSRVSIEIAKLTTTTREAAISGRFNYQDVTAAFQAQLPSKPPTETTDDSSGDNGARSLIAGAQPAPNETINDAILAAARLKQISDTLKAALDALEKC</sequence>